<evidence type="ECO:0000313" key="2">
    <source>
        <dbReference type="Proteomes" id="UP001211987"/>
    </source>
</evidence>
<proteinExistence type="predicted"/>
<reference evidence="1" key="1">
    <citation type="submission" date="2023-01" db="EMBL/GenBank/DDBJ databases">
        <title>Human gut microbiome strain richness.</title>
        <authorList>
            <person name="Chen-Liaw A."/>
        </authorList>
    </citation>
    <scope>NUCLEOTIDE SEQUENCE</scope>
    <source>
        <strain evidence="1">1001217st2_G6_1001217B_191108</strain>
    </source>
</reference>
<dbReference type="EMBL" id="JAQLKE010000069">
    <property type="protein sequence ID" value="MDB7085982.1"/>
    <property type="molecule type" value="Genomic_DNA"/>
</dbReference>
<protein>
    <submittedName>
        <fullName evidence="1">Uncharacterized protein</fullName>
    </submittedName>
</protein>
<dbReference type="AlphaFoldDB" id="A0AB35IN58"/>
<dbReference type="RefSeq" id="WP_009300915.1">
    <property type="nucleotide sequence ID" value="NZ_JADPBJ010000061.1"/>
</dbReference>
<sequence length="105" mass="12158">MNINSDKFKIFIYDLMTGNIELSSYSCKESEKVKNEFTIGSKCAVAYQEIFDANLRICSKLGVQEDEDVECIVSNFFDILQYLSLKMFDYGVLFTNSEHDYNKES</sequence>
<comment type="caution">
    <text evidence="1">The sequence shown here is derived from an EMBL/GenBank/DDBJ whole genome shotgun (WGS) entry which is preliminary data.</text>
</comment>
<gene>
    <name evidence="1" type="ORF">PM738_19580</name>
</gene>
<organism evidence="1 2">
    <name type="scientific">Thomasclavelia ramosa</name>
    <dbReference type="NCBI Taxonomy" id="1547"/>
    <lineage>
        <taxon>Bacteria</taxon>
        <taxon>Bacillati</taxon>
        <taxon>Bacillota</taxon>
        <taxon>Erysipelotrichia</taxon>
        <taxon>Erysipelotrichales</taxon>
        <taxon>Coprobacillaceae</taxon>
        <taxon>Thomasclavelia</taxon>
    </lineage>
</organism>
<accession>A0AB35IN58</accession>
<dbReference type="Proteomes" id="UP001211987">
    <property type="component" value="Unassembled WGS sequence"/>
</dbReference>
<evidence type="ECO:0000313" key="1">
    <source>
        <dbReference type="EMBL" id="MDB7085982.1"/>
    </source>
</evidence>
<name>A0AB35IN58_9FIRM</name>